<name>A0AA41QKP9_9HYPH</name>
<keyword evidence="2" id="KW-1185">Reference proteome</keyword>
<dbReference type="Proteomes" id="UP001156140">
    <property type="component" value="Unassembled WGS sequence"/>
</dbReference>
<sequence length="339" mass="37252">MKHLEAYSMGKKFGHPELNEDSFVIIPDAGYAVIDGVTDRNGTRYGGMLSGQFASRTVKRATELFILAQSDPKAPAHMRYTGPTDFVAYLTNVLRQAYVDEGAYEAARDDWKVRGGCTIMAAFQIDGRLEVVAVGDSGIRVNGDDVLQVLKPLDDVTGILRRETWNLFAARGHEPTYCDKQAAAVTWRGTENQEPDTPTADPALLAEIEQRTLAACKQHLPDVGEAEFMELIRHGIMHGQGNFQNAGERALGYGGLDGFPVLDKYVDSRSYDLAEVETIELFSDGYFKIAEGFGVEAWEAGFREVEAVDPHKIGPYLSTKGTTDAALTDDRTYVGIALR</sequence>
<evidence type="ECO:0000313" key="2">
    <source>
        <dbReference type="Proteomes" id="UP001156140"/>
    </source>
</evidence>
<dbReference type="EMBL" id="JALAZD010000001">
    <property type="protein sequence ID" value="MCI0126676.1"/>
    <property type="molecule type" value="Genomic_DNA"/>
</dbReference>
<evidence type="ECO:0008006" key="3">
    <source>
        <dbReference type="Google" id="ProtNLM"/>
    </source>
</evidence>
<gene>
    <name evidence="1" type="ORF">ML536_07535</name>
</gene>
<comment type="caution">
    <text evidence="1">The sequence shown here is derived from an EMBL/GenBank/DDBJ whole genome shotgun (WGS) entry which is preliminary data.</text>
</comment>
<dbReference type="AlphaFoldDB" id="A0AA41QKP9"/>
<accession>A0AA41QKP9</accession>
<organism evidence="1 2">
    <name type="scientific">Paradevosia shaoguanensis</name>
    <dbReference type="NCBI Taxonomy" id="1335043"/>
    <lineage>
        <taxon>Bacteria</taxon>
        <taxon>Pseudomonadati</taxon>
        <taxon>Pseudomonadota</taxon>
        <taxon>Alphaproteobacteria</taxon>
        <taxon>Hyphomicrobiales</taxon>
        <taxon>Devosiaceae</taxon>
        <taxon>Paradevosia</taxon>
    </lineage>
</organism>
<proteinExistence type="predicted"/>
<dbReference type="InterPro" id="IPR036457">
    <property type="entry name" value="PPM-type-like_dom_sf"/>
</dbReference>
<dbReference type="Gene3D" id="3.60.40.10">
    <property type="entry name" value="PPM-type phosphatase domain"/>
    <property type="match status" value="1"/>
</dbReference>
<dbReference type="RefSeq" id="WP_281735469.1">
    <property type="nucleotide sequence ID" value="NZ_JAKETQ010000001.1"/>
</dbReference>
<protein>
    <recommendedName>
        <fullName evidence="3">PPM-type phosphatase domain-containing protein</fullName>
    </recommendedName>
</protein>
<evidence type="ECO:0000313" key="1">
    <source>
        <dbReference type="EMBL" id="MCI0126676.1"/>
    </source>
</evidence>
<dbReference type="SUPFAM" id="SSF81606">
    <property type="entry name" value="PP2C-like"/>
    <property type="match status" value="1"/>
</dbReference>
<reference evidence="1" key="1">
    <citation type="submission" date="2022-03" db="EMBL/GenBank/DDBJ databases">
        <title>The complete genome sequence of a Methyloterrigena soli.</title>
        <authorList>
            <person name="Zi Z."/>
        </authorList>
    </citation>
    <scope>NUCLEOTIDE SEQUENCE</scope>
    <source>
        <strain evidence="1">M48</strain>
    </source>
</reference>